<evidence type="ECO:0000256" key="3">
    <source>
        <dbReference type="ARBA" id="ARBA00017473"/>
    </source>
</evidence>
<comment type="similarity">
    <text evidence="1 9">Belongs to the GHMP kinase family. IspE subfamily.</text>
</comment>
<dbReference type="EMBL" id="CP098755">
    <property type="protein sequence ID" value="USG65898.1"/>
    <property type="molecule type" value="Genomic_DNA"/>
</dbReference>
<accession>A0ABY4WFT6</accession>
<dbReference type="NCBIfam" id="NF011202">
    <property type="entry name" value="PRK14608.1"/>
    <property type="match status" value="1"/>
</dbReference>
<dbReference type="PANTHER" id="PTHR43527">
    <property type="entry name" value="4-DIPHOSPHOCYTIDYL-2-C-METHYL-D-ERYTHRITOL KINASE, CHLOROPLASTIC"/>
    <property type="match status" value="1"/>
</dbReference>
<dbReference type="HAMAP" id="MF_00061">
    <property type="entry name" value="IspE"/>
    <property type="match status" value="1"/>
</dbReference>
<dbReference type="GO" id="GO:0050515">
    <property type="term" value="F:4-(cytidine 5'-diphospho)-2-C-methyl-D-erythritol kinase activity"/>
    <property type="evidence" value="ECO:0007669"/>
    <property type="project" value="UniProtKB-EC"/>
</dbReference>
<feature type="active site" evidence="9">
    <location>
        <position position="136"/>
    </location>
</feature>
<feature type="binding site" evidence="9">
    <location>
        <begin position="94"/>
        <end position="104"/>
    </location>
    <ligand>
        <name>ATP</name>
        <dbReference type="ChEBI" id="CHEBI:30616"/>
    </ligand>
</feature>
<evidence type="ECO:0000313" key="12">
    <source>
        <dbReference type="EMBL" id="USG65898.1"/>
    </source>
</evidence>
<dbReference type="Pfam" id="PF00288">
    <property type="entry name" value="GHMP_kinases_N"/>
    <property type="match status" value="1"/>
</dbReference>
<sequence length="303" mass="32636">MRISVKAPAKINLTLDVLAKRPDGYHEVEMVMTTVDLADRVDLTLRDDGSISLDCSASFVPDDSRNHAYKAAVLLKERFQVPDGVHVYIDKQIPVAAGLAGGSSDAAAALRGLNQLWKLGLTLDELAEIGAEIGSDVPFCVYGGTAVARGRGEQITHLTSPPPCWIILAKPPIGVSTADVYGNLRVQEIQHHPSTANMLQAIQEQNFSQMCRSLGNVLEEVTLNMHPQVRQIKELMEASGADGVLMSGSGPTVFALVQKEAKVHRIYNALRGFVKDVFVARMLGVPEGGNACHNTYGNDTLAP</sequence>
<dbReference type="InterPro" id="IPR013750">
    <property type="entry name" value="GHMP_kinase_C_dom"/>
</dbReference>
<feature type="domain" description="GHMP kinase N-terminal" evidence="10">
    <location>
        <begin position="66"/>
        <end position="144"/>
    </location>
</feature>
<dbReference type="PANTHER" id="PTHR43527:SF2">
    <property type="entry name" value="4-DIPHOSPHOCYTIDYL-2-C-METHYL-D-ERYTHRITOL KINASE, CHLOROPLASTIC"/>
    <property type="match status" value="1"/>
</dbReference>
<dbReference type="NCBIfam" id="TIGR00154">
    <property type="entry name" value="ispE"/>
    <property type="match status" value="1"/>
</dbReference>
<reference evidence="12" key="1">
    <citation type="submission" date="2022-06" db="EMBL/GenBank/DDBJ databases">
        <title>Genome sequencing of Brevibacillus sp. BB3-R1.</title>
        <authorList>
            <person name="Heo J."/>
            <person name="Lee D."/>
            <person name="Won M."/>
            <person name="Han B.-H."/>
            <person name="Hong S.-B."/>
            <person name="Kwon S.-W."/>
        </authorList>
    </citation>
    <scope>NUCLEOTIDE SEQUENCE</scope>
    <source>
        <strain evidence="12">BB3-R1</strain>
    </source>
</reference>
<evidence type="ECO:0000256" key="8">
    <source>
        <dbReference type="ARBA" id="ARBA00032554"/>
    </source>
</evidence>
<dbReference type="EC" id="2.7.1.148" evidence="2 9"/>
<feature type="active site" evidence="9">
    <location>
        <position position="10"/>
    </location>
</feature>
<evidence type="ECO:0000256" key="1">
    <source>
        <dbReference type="ARBA" id="ARBA00009684"/>
    </source>
</evidence>
<evidence type="ECO:0000256" key="9">
    <source>
        <dbReference type="HAMAP-Rule" id="MF_00061"/>
    </source>
</evidence>
<comment type="catalytic activity">
    <reaction evidence="9">
        <text>4-CDP-2-C-methyl-D-erythritol + ATP = 4-CDP-2-C-methyl-D-erythritol 2-phosphate + ADP + H(+)</text>
        <dbReference type="Rhea" id="RHEA:18437"/>
        <dbReference type="ChEBI" id="CHEBI:15378"/>
        <dbReference type="ChEBI" id="CHEBI:30616"/>
        <dbReference type="ChEBI" id="CHEBI:57823"/>
        <dbReference type="ChEBI" id="CHEBI:57919"/>
        <dbReference type="ChEBI" id="CHEBI:456216"/>
        <dbReference type="EC" id="2.7.1.148"/>
    </reaction>
</comment>
<gene>
    <name evidence="9 12" type="primary">ispE</name>
    <name evidence="12" type="ORF">NDK47_00640</name>
</gene>
<evidence type="ECO:0000256" key="6">
    <source>
        <dbReference type="ARBA" id="ARBA00022777"/>
    </source>
</evidence>
<evidence type="ECO:0000313" key="13">
    <source>
        <dbReference type="Proteomes" id="UP001056500"/>
    </source>
</evidence>
<evidence type="ECO:0000259" key="10">
    <source>
        <dbReference type="Pfam" id="PF00288"/>
    </source>
</evidence>
<feature type="domain" description="GHMP kinase C-terminal" evidence="11">
    <location>
        <begin position="198"/>
        <end position="273"/>
    </location>
</feature>
<evidence type="ECO:0000256" key="2">
    <source>
        <dbReference type="ARBA" id="ARBA00012052"/>
    </source>
</evidence>
<dbReference type="Gene3D" id="3.30.70.890">
    <property type="entry name" value="GHMP kinase, C-terminal domain"/>
    <property type="match status" value="1"/>
</dbReference>
<keyword evidence="6 9" id="KW-0418">Kinase</keyword>
<dbReference type="SUPFAM" id="SSF54211">
    <property type="entry name" value="Ribosomal protein S5 domain 2-like"/>
    <property type="match status" value="1"/>
</dbReference>
<dbReference type="Gene3D" id="3.30.230.10">
    <property type="match status" value="1"/>
</dbReference>
<name>A0ABY4WFT6_9BACL</name>
<keyword evidence="7 9" id="KW-0067">ATP-binding</keyword>
<organism evidence="12 13">
    <name type="scientific">Brevibacillus ruminantium</name>
    <dbReference type="NCBI Taxonomy" id="2950604"/>
    <lineage>
        <taxon>Bacteria</taxon>
        <taxon>Bacillati</taxon>
        <taxon>Bacillota</taxon>
        <taxon>Bacilli</taxon>
        <taxon>Bacillales</taxon>
        <taxon>Paenibacillaceae</taxon>
        <taxon>Brevibacillus</taxon>
    </lineage>
</organism>
<protein>
    <recommendedName>
        <fullName evidence="3 9">4-diphosphocytidyl-2-C-methyl-D-erythritol kinase</fullName>
        <shortName evidence="9">CMK</shortName>
        <ecNumber evidence="2 9">2.7.1.148</ecNumber>
    </recommendedName>
    <alternativeName>
        <fullName evidence="8 9">4-(cytidine-5'-diphospho)-2-C-methyl-D-erythritol kinase</fullName>
    </alternativeName>
</protein>
<dbReference type="Pfam" id="PF08544">
    <property type="entry name" value="GHMP_kinases_C"/>
    <property type="match status" value="1"/>
</dbReference>
<comment type="function">
    <text evidence="9">Catalyzes the phosphorylation of the position 2 hydroxy group of 4-diphosphocytidyl-2C-methyl-D-erythritol.</text>
</comment>
<comment type="pathway">
    <text evidence="9">Isoprenoid biosynthesis; isopentenyl diphosphate biosynthesis via DXP pathway; isopentenyl diphosphate from 1-deoxy-D-xylulose 5-phosphate: step 3/6.</text>
</comment>
<keyword evidence="9" id="KW-0414">Isoprene biosynthesis</keyword>
<dbReference type="RefSeq" id="WP_251872983.1">
    <property type="nucleotide sequence ID" value="NZ_CP098755.1"/>
</dbReference>
<dbReference type="InterPro" id="IPR014721">
    <property type="entry name" value="Ribsml_uS5_D2-typ_fold_subgr"/>
</dbReference>
<dbReference type="PIRSF" id="PIRSF010376">
    <property type="entry name" value="IspE"/>
    <property type="match status" value="1"/>
</dbReference>
<keyword evidence="13" id="KW-1185">Reference proteome</keyword>
<evidence type="ECO:0000259" key="11">
    <source>
        <dbReference type="Pfam" id="PF08544"/>
    </source>
</evidence>
<dbReference type="InterPro" id="IPR006204">
    <property type="entry name" value="GHMP_kinase_N_dom"/>
</dbReference>
<keyword evidence="5 9" id="KW-0547">Nucleotide-binding</keyword>
<dbReference type="InterPro" id="IPR036554">
    <property type="entry name" value="GHMP_kinase_C_sf"/>
</dbReference>
<evidence type="ECO:0000256" key="5">
    <source>
        <dbReference type="ARBA" id="ARBA00022741"/>
    </source>
</evidence>
<dbReference type="SUPFAM" id="SSF55060">
    <property type="entry name" value="GHMP Kinase, C-terminal domain"/>
    <property type="match status" value="1"/>
</dbReference>
<evidence type="ECO:0000256" key="4">
    <source>
        <dbReference type="ARBA" id="ARBA00022679"/>
    </source>
</evidence>
<dbReference type="InterPro" id="IPR004424">
    <property type="entry name" value="IspE"/>
</dbReference>
<dbReference type="Proteomes" id="UP001056500">
    <property type="component" value="Chromosome"/>
</dbReference>
<proteinExistence type="inferred from homology"/>
<keyword evidence="4 9" id="KW-0808">Transferase</keyword>
<dbReference type="InterPro" id="IPR020568">
    <property type="entry name" value="Ribosomal_Su5_D2-typ_SF"/>
</dbReference>
<evidence type="ECO:0000256" key="7">
    <source>
        <dbReference type="ARBA" id="ARBA00022840"/>
    </source>
</evidence>